<protein>
    <submittedName>
        <fullName evidence="2">Uncharacterized protein</fullName>
    </submittedName>
</protein>
<dbReference type="AlphaFoldDB" id="A0AAE0BX26"/>
<keyword evidence="3" id="KW-1185">Reference proteome</keyword>
<feature type="compositionally biased region" description="Basic residues" evidence="1">
    <location>
        <begin position="8"/>
        <end position="23"/>
    </location>
</feature>
<evidence type="ECO:0000313" key="2">
    <source>
        <dbReference type="EMBL" id="KAK3243450.1"/>
    </source>
</evidence>
<reference evidence="2 3" key="1">
    <citation type="journal article" date="2015" name="Genome Biol. Evol.">
        <title>Comparative Genomics of a Bacterivorous Green Alga Reveals Evolutionary Causalities and Consequences of Phago-Mixotrophic Mode of Nutrition.</title>
        <authorList>
            <person name="Burns J.A."/>
            <person name="Paasch A."/>
            <person name="Narechania A."/>
            <person name="Kim E."/>
        </authorList>
    </citation>
    <scope>NUCLEOTIDE SEQUENCE [LARGE SCALE GENOMIC DNA]</scope>
    <source>
        <strain evidence="2 3">PLY_AMNH</strain>
    </source>
</reference>
<proteinExistence type="predicted"/>
<accession>A0AAE0BX26</accession>
<feature type="region of interest" description="Disordered" evidence="1">
    <location>
        <begin position="1"/>
        <end position="63"/>
    </location>
</feature>
<name>A0AAE0BX26_9CHLO</name>
<feature type="region of interest" description="Disordered" evidence="1">
    <location>
        <begin position="83"/>
        <end position="103"/>
    </location>
</feature>
<feature type="compositionally biased region" description="Basic residues" evidence="1">
    <location>
        <begin position="84"/>
        <end position="94"/>
    </location>
</feature>
<organism evidence="2 3">
    <name type="scientific">Cymbomonas tetramitiformis</name>
    <dbReference type="NCBI Taxonomy" id="36881"/>
    <lineage>
        <taxon>Eukaryota</taxon>
        <taxon>Viridiplantae</taxon>
        <taxon>Chlorophyta</taxon>
        <taxon>Pyramimonadophyceae</taxon>
        <taxon>Pyramimonadales</taxon>
        <taxon>Pyramimonadaceae</taxon>
        <taxon>Cymbomonas</taxon>
    </lineage>
</organism>
<gene>
    <name evidence="2" type="ORF">CYMTET_46898</name>
</gene>
<feature type="compositionally biased region" description="Basic residues" evidence="1">
    <location>
        <begin position="50"/>
        <end position="60"/>
    </location>
</feature>
<dbReference type="Proteomes" id="UP001190700">
    <property type="component" value="Unassembled WGS sequence"/>
</dbReference>
<dbReference type="EMBL" id="LGRX02032847">
    <property type="protein sequence ID" value="KAK3243450.1"/>
    <property type="molecule type" value="Genomic_DNA"/>
</dbReference>
<evidence type="ECO:0000256" key="1">
    <source>
        <dbReference type="SAM" id="MobiDB-lite"/>
    </source>
</evidence>
<sequence>MGPDVINKRKRHITQDARKKKQDKAKATGFINAKVHKQQKSLTSAANRSGKAKAKARKAVKRSEREGLIEMAGEAVMADAAKQAPKKISGRAKATKADAMDED</sequence>
<evidence type="ECO:0000313" key="3">
    <source>
        <dbReference type="Proteomes" id="UP001190700"/>
    </source>
</evidence>
<comment type="caution">
    <text evidence="2">The sequence shown here is derived from an EMBL/GenBank/DDBJ whole genome shotgun (WGS) entry which is preliminary data.</text>
</comment>